<name>A0A0C9V1S1_SPHS4</name>
<proteinExistence type="predicted"/>
<keyword evidence="2" id="KW-1185">Reference proteome</keyword>
<dbReference type="AlphaFoldDB" id="A0A0C9V1S1"/>
<organism evidence="1 2">
    <name type="scientific">Sphaerobolus stellatus (strain SS14)</name>
    <dbReference type="NCBI Taxonomy" id="990650"/>
    <lineage>
        <taxon>Eukaryota</taxon>
        <taxon>Fungi</taxon>
        <taxon>Dikarya</taxon>
        <taxon>Basidiomycota</taxon>
        <taxon>Agaricomycotina</taxon>
        <taxon>Agaricomycetes</taxon>
        <taxon>Phallomycetidae</taxon>
        <taxon>Geastrales</taxon>
        <taxon>Sphaerobolaceae</taxon>
        <taxon>Sphaerobolus</taxon>
    </lineage>
</organism>
<reference evidence="1 2" key="1">
    <citation type="submission" date="2014-06" db="EMBL/GenBank/DDBJ databases">
        <title>Evolutionary Origins and Diversification of the Mycorrhizal Mutualists.</title>
        <authorList>
            <consortium name="DOE Joint Genome Institute"/>
            <consortium name="Mycorrhizal Genomics Consortium"/>
            <person name="Kohler A."/>
            <person name="Kuo A."/>
            <person name="Nagy L.G."/>
            <person name="Floudas D."/>
            <person name="Copeland A."/>
            <person name="Barry K.W."/>
            <person name="Cichocki N."/>
            <person name="Veneault-Fourrey C."/>
            <person name="LaButti K."/>
            <person name="Lindquist E.A."/>
            <person name="Lipzen A."/>
            <person name="Lundell T."/>
            <person name="Morin E."/>
            <person name="Murat C."/>
            <person name="Riley R."/>
            <person name="Ohm R."/>
            <person name="Sun H."/>
            <person name="Tunlid A."/>
            <person name="Henrissat B."/>
            <person name="Grigoriev I.V."/>
            <person name="Hibbett D.S."/>
            <person name="Martin F."/>
        </authorList>
    </citation>
    <scope>NUCLEOTIDE SEQUENCE [LARGE SCALE GENOMIC DNA]</scope>
    <source>
        <strain evidence="1 2">SS14</strain>
    </source>
</reference>
<sequence length="129" mass="14956">MVGCQLELLRKYWNTEQVERTLSSFPSTLDETCRLALLYISKKVRIWSARLLVWLLLAEYPFSIPELAEITVFSPGCTDTLEDHPQLLDPHMAIMEHCSMLRITAKEKDTSTHLEIVMLSPYTDSEYFT</sequence>
<protein>
    <submittedName>
        <fullName evidence="1">Uncharacterized protein</fullName>
    </submittedName>
</protein>
<dbReference type="EMBL" id="KN837241">
    <property type="protein sequence ID" value="KIJ31521.1"/>
    <property type="molecule type" value="Genomic_DNA"/>
</dbReference>
<dbReference type="HOGENOM" id="CLU_1950176_0_0_1"/>
<dbReference type="Proteomes" id="UP000054279">
    <property type="component" value="Unassembled WGS sequence"/>
</dbReference>
<accession>A0A0C9V1S1</accession>
<evidence type="ECO:0000313" key="1">
    <source>
        <dbReference type="EMBL" id="KIJ31521.1"/>
    </source>
</evidence>
<evidence type="ECO:0000313" key="2">
    <source>
        <dbReference type="Proteomes" id="UP000054279"/>
    </source>
</evidence>
<gene>
    <name evidence="1" type="ORF">M422DRAFT_266769</name>
</gene>